<dbReference type="KEGG" id="afy:BW247_12190"/>
<evidence type="ECO:0000313" key="3">
    <source>
        <dbReference type="Proteomes" id="UP000243807"/>
    </source>
</evidence>
<dbReference type="Pfam" id="PF01177">
    <property type="entry name" value="Asp_Glu_race"/>
    <property type="match status" value="1"/>
</dbReference>
<dbReference type="PANTHER" id="PTHR28047:SF5">
    <property type="entry name" value="PROTEIN DCG1"/>
    <property type="match status" value="1"/>
</dbReference>
<comment type="similarity">
    <text evidence="1">Belongs to the HyuE racemase family.</text>
</comment>
<dbReference type="AlphaFoldDB" id="A0A1P8UIU4"/>
<dbReference type="OrthoDB" id="9791723at2"/>
<organism evidence="2 3">
    <name type="scientific">Acidihalobacter ferrooxydans</name>
    <dbReference type="NCBI Taxonomy" id="1765967"/>
    <lineage>
        <taxon>Bacteria</taxon>
        <taxon>Pseudomonadati</taxon>
        <taxon>Pseudomonadota</taxon>
        <taxon>Gammaproteobacteria</taxon>
        <taxon>Chromatiales</taxon>
        <taxon>Ectothiorhodospiraceae</taxon>
        <taxon>Acidihalobacter</taxon>
    </lineage>
</organism>
<dbReference type="STRING" id="1765967.BW247_12190"/>
<dbReference type="PANTHER" id="PTHR28047">
    <property type="entry name" value="PROTEIN DCG1"/>
    <property type="match status" value="1"/>
</dbReference>
<protein>
    <submittedName>
        <fullName evidence="2">Asp/Glu/hydantoin racemase</fullName>
    </submittedName>
</protein>
<evidence type="ECO:0000256" key="1">
    <source>
        <dbReference type="ARBA" id="ARBA00038414"/>
    </source>
</evidence>
<sequence>MRIQVINPNTSIEMTRQIGEVARAAMSAGTEINAVCPAHGPESIESHVDEVLAGAAVLDRIAEGVAAGFDAHIIACFGDPALLAARELARGPVIGIAEAAMHAATLVATRFSIVTSLGRTAIQAEELLLRYGFERHCRRIRAVDLPVLELAEEDGCSAAEQIAKECRRARDEDAIGAIVLGCAGMGMHAAPLSAELGLPVIDGVGVAVRMAEALVGAGLFTSKHGDLAAPPPKHYTGRYAHWSAA</sequence>
<dbReference type="InterPro" id="IPR015942">
    <property type="entry name" value="Asp/Glu/hydantoin_racemase"/>
</dbReference>
<name>A0A1P8UIU4_9GAMM</name>
<keyword evidence="3" id="KW-1185">Reference proteome</keyword>
<dbReference type="EMBL" id="CP019434">
    <property type="protein sequence ID" value="APZ43752.1"/>
    <property type="molecule type" value="Genomic_DNA"/>
</dbReference>
<proteinExistence type="inferred from homology"/>
<dbReference type="Proteomes" id="UP000243807">
    <property type="component" value="Chromosome"/>
</dbReference>
<accession>A0A1P8UIU4</accession>
<dbReference type="RefSeq" id="WP_076837382.1">
    <property type="nucleotide sequence ID" value="NZ_CP019434.1"/>
</dbReference>
<gene>
    <name evidence="2" type="ORF">BW247_12190</name>
</gene>
<evidence type="ECO:0000313" key="2">
    <source>
        <dbReference type="EMBL" id="APZ43752.1"/>
    </source>
</evidence>
<dbReference type="InterPro" id="IPR053714">
    <property type="entry name" value="Iso_Racemase_Enz_sf"/>
</dbReference>
<reference evidence="2 3" key="1">
    <citation type="submission" date="2017-01" db="EMBL/GenBank/DDBJ databases">
        <title>Draft sequence of Acidihalobacter ferrooxidans strain DSM 14175 (strain V8).</title>
        <authorList>
            <person name="Khaleque H.N."/>
            <person name="Ramsay J.P."/>
            <person name="Murphy R.J.T."/>
            <person name="Kaksonen A.H."/>
            <person name="Boxall N.J."/>
            <person name="Watkin E.L.J."/>
        </authorList>
    </citation>
    <scope>NUCLEOTIDE SEQUENCE [LARGE SCALE GENOMIC DNA]</scope>
    <source>
        <strain evidence="2 3">V8</strain>
    </source>
</reference>
<dbReference type="Gene3D" id="3.40.50.12500">
    <property type="match status" value="1"/>
</dbReference>
<dbReference type="InterPro" id="IPR052186">
    <property type="entry name" value="Hydantoin_racemase-like"/>
</dbReference>
<dbReference type="GO" id="GO:0047661">
    <property type="term" value="F:amino-acid racemase activity"/>
    <property type="evidence" value="ECO:0007669"/>
    <property type="project" value="InterPro"/>
</dbReference>